<comment type="caution">
    <text evidence="1">The sequence shown here is derived from an EMBL/GenBank/DDBJ whole genome shotgun (WGS) entry which is preliminary data.</text>
</comment>
<reference evidence="1" key="1">
    <citation type="journal article" date="2021" name="PeerJ">
        <title>Extensive microbial diversity within the chicken gut microbiome revealed by metagenomics and culture.</title>
        <authorList>
            <person name="Gilroy R."/>
            <person name="Ravi A."/>
            <person name="Getino M."/>
            <person name="Pursley I."/>
            <person name="Horton D.L."/>
            <person name="Alikhan N.F."/>
            <person name="Baker D."/>
            <person name="Gharbi K."/>
            <person name="Hall N."/>
            <person name="Watson M."/>
            <person name="Adriaenssens E.M."/>
            <person name="Foster-Nyarko E."/>
            <person name="Jarju S."/>
            <person name="Secka A."/>
            <person name="Antonio M."/>
            <person name="Oren A."/>
            <person name="Chaudhuri R.R."/>
            <person name="La Ragione R."/>
            <person name="Hildebrand F."/>
            <person name="Pallen M.J."/>
        </authorList>
    </citation>
    <scope>NUCLEOTIDE SEQUENCE</scope>
    <source>
        <strain evidence="1">ChiBcec2-3848</strain>
    </source>
</reference>
<gene>
    <name evidence="1" type="ORF">H9753_14520</name>
</gene>
<evidence type="ECO:0000313" key="2">
    <source>
        <dbReference type="Proteomes" id="UP000823886"/>
    </source>
</evidence>
<protein>
    <submittedName>
        <fullName evidence="1">Uncharacterized protein</fullName>
    </submittedName>
</protein>
<dbReference type="AlphaFoldDB" id="A0A9D2PRN9"/>
<sequence>MEDFYEFSLQRITSKSSYEESFNKGKCRRTKHQAQQEALDRKALQTKDFVYNERKSHCMRKIQGKDLCQKADIEQE</sequence>
<name>A0A9D2PRN9_9FIRM</name>
<dbReference type="Proteomes" id="UP000823886">
    <property type="component" value="Unassembled WGS sequence"/>
</dbReference>
<organism evidence="1 2">
    <name type="scientific">Candidatus Blautia merdavium</name>
    <dbReference type="NCBI Taxonomy" id="2838494"/>
    <lineage>
        <taxon>Bacteria</taxon>
        <taxon>Bacillati</taxon>
        <taxon>Bacillota</taxon>
        <taxon>Clostridia</taxon>
        <taxon>Lachnospirales</taxon>
        <taxon>Lachnospiraceae</taxon>
        <taxon>Blautia</taxon>
    </lineage>
</organism>
<accession>A0A9D2PRN9</accession>
<dbReference type="EMBL" id="DWVZ01000205">
    <property type="protein sequence ID" value="HJC64805.1"/>
    <property type="molecule type" value="Genomic_DNA"/>
</dbReference>
<evidence type="ECO:0000313" key="1">
    <source>
        <dbReference type="EMBL" id="HJC64805.1"/>
    </source>
</evidence>
<feature type="non-terminal residue" evidence="1">
    <location>
        <position position="76"/>
    </location>
</feature>
<reference evidence="1" key="2">
    <citation type="submission" date="2021-04" db="EMBL/GenBank/DDBJ databases">
        <authorList>
            <person name="Gilroy R."/>
        </authorList>
    </citation>
    <scope>NUCLEOTIDE SEQUENCE</scope>
    <source>
        <strain evidence="1">ChiBcec2-3848</strain>
    </source>
</reference>
<proteinExistence type="predicted"/>